<dbReference type="AlphaFoldDB" id="X1JXA4"/>
<keyword evidence="1" id="KW-0547">Nucleotide-binding</keyword>
<dbReference type="GO" id="GO:0005525">
    <property type="term" value="F:GTP binding"/>
    <property type="evidence" value="ECO:0007669"/>
    <property type="project" value="UniProtKB-KW"/>
</dbReference>
<evidence type="ECO:0000256" key="3">
    <source>
        <dbReference type="ARBA" id="ARBA00023134"/>
    </source>
</evidence>
<accession>X1JXA4</accession>
<name>X1JXA4_9ZZZZ</name>
<feature type="domain" description="RapZ-like N-terminal" evidence="4">
    <location>
        <begin position="1"/>
        <end position="72"/>
    </location>
</feature>
<gene>
    <name evidence="5" type="ORF">S06H3_04793</name>
</gene>
<sequence length="130" mass="15228">MDLRERDFLQRYPDVFTKLKEEGYLFEILFLEASTEALLRRYSQTRRKHPLSEKKSLLEGIQAEREELKGLDMGKGMKEAIERMADGEDPEKVEEEMGDVLEEDPFALPGKKVIREKSQAPFKDETLYDL</sequence>
<evidence type="ECO:0000259" key="4">
    <source>
        <dbReference type="Pfam" id="PF03668"/>
    </source>
</evidence>
<keyword evidence="2" id="KW-0067">ATP-binding</keyword>
<comment type="caution">
    <text evidence="5">The sequence shown here is derived from an EMBL/GenBank/DDBJ whole genome shotgun (WGS) entry which is preliminary data.</text>
</comment>
<keyword evidence="3" id="KW-0342">GTP-binding</keyword>
<dbReference type="Pfam" id="PF03668">
    <property type="entry name" value="RapZ-like_N"/>
    <property type="match status" value="1"/>
</dbReference>
<dbReference type="EMBL" id="BARV01001714">
    <property type="protein sequence ID" value="GAH99371.1"/>
    <property type="molecule type" value="Genomic_DNA"/>
</dbReference>
<protein>
    <recommendedName>
        <fullName evidence="4">RapZ-like N-terminal domain-containing protein</fullName>
    </recommendedName>
</protein>
<dbReference type="InterPro" id="IPR053930">
    <property type="entry name" value="RapZ-like_N"/>
</dbReference>
<dbReference type="InterPro" id="IPR005337">
    <property type="entry name" value="RapZ-like"/>
</dbReference>
<dbReference type="GO" id="GO:0005524">
    <property type="term" value="F:ATP binding"/>
    <property type="evidence" value="ECO:0007669"/>
    <property type="project" value="UniProtKB-KW"/>
</dbReference>
<dbReference type="PANTHER" id="PTHR30448:SF0">
    <property type="entry name" value="RNASE ADAPTER PROTEIN RAPZ"/>
    <property type="match status" value="1"/>
</dbReference>
<evidence type="ECO:0000256" key="2">
    <source>
        <dbReference type="ARBA" id="ARBA00022840"/>
    </source>
</evidence>
<evidence type="ECO:0000256" key="1">
    <source>
        <dbReference type="ARBA" id="ARBA00022741"/>
    </source>
</evidence>
<evidence type="ECO:0000313" key="5">
    <source>
        <dbReference type="EMBL" id="GAH99371.1"/>
    </source>
</evidence>
<dbReference type="PANTHER" id="PTHR30448">
    <property type="entry name" value="RNASE ADAPTER PROTEIN RAPZ"/>
    <property type="match status" value="1"/>
</dbReference>
<proteinExistence type="predicted"/>
<organism evidence="5">
    <name type="scientific">marine sediment metagenome</name>
    <dbReference type="NCBI Taxonomy" id="412755"/>
    <lineage>
        <taxon>unclassified sequences</taxon>
        <taxon>metagenomes</taxon>
        <taxon>ecological metagenomes</taxon>
    </lineage>
</organism>
<reference evidence="5" key="1">
    <citation type="journal article" date="2014" name="Front. Microbiol.">
        <title>High frequency of phylogenetically diverse reductive dehalogenase-homologous genes in deep subseafloor sedimentary metagenomes.</title>
        <authorList>
            <person name="Kawai M."/>
            <person name="Futagami T."/>
            <person name="Toyoda A."/>
            <person name="Takaki Y."/>
            <person name="Nishi S."/>
            <person name="Hori S."/>
            <person name="Arai W."/>
            <person name="Tsubouchi T."/>
            <person name="Morono Y."/>
            <person name="Uchiyama I."/>
            <person name="Ito T."/>
            <person name="Fujiyama A."/>
            <person name="Inagaki F."/>
            <person name="Takami H."/>
        </authorList>
    </citation>
    <scope>NUCLEOTIDE SEQUENCE</scope>
    <source>
        <strain evidence="5">Expedition CK06-06</strain>
    </source>
</reference>